<evidence type="ECO:0000313" key="2">
    <source>
        <dbReference type="EMBL" id="OJJ53806.1"/>
    </source>
</evidence>
<evidence type="ECO:0008006" key="4">
    <source>
        <dbReference type="Google" id="ProtNLM"/>
    </source>
</evidence>
<keyword evidence="1" id="KW-0732">Signal</keyword>
<dbReference type="RefSeq" id="XP_040697612.1">
    <property type="nucleotide sequence ID" value="XM_040850667.1"/>
</dbReference>
<dbReference type="AlphaFoldDB" id="A0A1L9T2Z6"/>
<feature type="signal peptide" evidence="1">
    <location>
        <begin position="1"/>
        <end position="19"/>
    </location>
</feature>
<dbReference type="InterPro" id="IPR035992">
    <property type="entry name" value="Ricin_B-like_lectins"/>
</dbReference>
<dbReference type="SUPFAM" id="SSF50370">
    <property type="entry name" value="Ricin B-like lectins"/>
    <property type="match status" value="1"/>
</dbReference>
<dbReference type="Proteomes" id="UP000184356">
    <property type="component" value="Unassembled WGS sequence"/>
</dbReference>
<feature type="chain" id="PRO_5013358692" description="Ricin B lectin domain-containing protein" evidence="1">
    <location>
        <begin position="20"/>
        <end position="146"/>
    </location>
</feature>
<organism evidence="2 3">
    <name type="scientific">Aspergillus sydowii CBS 593.65</name>
    <dbReference type="NCBI Taxonomy" id="1036612"/>
    <lineage>
        <taxon>Eukaryota</taxon>
        <taxon>Fungi</taxon>
        <taxon>Dikarya</taxon>
        <taxon>Ascomycota</taxon>
        <taxon>Pezizomycotina</taxon>
        <taxon>Eurotiomycetes</taxon>
        <taxon>Eurotiomycetidae</taxon>
        <taxon>Eurotiales</taxon>
        <taxon>Aspergillaceae</taxon>
        <taxon>Aspergillus</taxon>
        <taxon>Aspergillus subgen. Nidulantes</taxon>
    </lineage>
</organism>
<evidence type="ECO:0000313" key="3">
    <source>
        <dbReference type="Proteomes" id="UP000184356"/>
    </source>
</evidence>
<dbReference type="GeneID" id="63766740"/>
<dbReference type="VEuPathDB" id="FungiDB:ASPSYDRAFT_72625"/>
<sequence>MKTTLVLGALAALCQSAFALTSGTYTIGSAALSDTQVLTDVGADEPVEFAPKTGHPYQTWDFTNTDSQRDFLIQNLSGGYLNCGEELGTTCVSGDKEEVYSLEQVTEEGYQLVAKSSGYFVRVVGEELQLAEFALDPEEEFILTPV</sequence>
<dbReference type="Gene3D" id="2.80.10.50">
    <property type="match status" value="1"/>
</dbReference>
<keyword evidence="3" id="KW-1185">Reference proteome</keyword>
<dbReference type="OrthoDB" id="4490284at2759"/>
<evidence type="ECO:0000256" key="1">
    <source>
        <dbReference type="SAM" id="SignalP"/>
    </source>
</evidence>
<reference evidence="3" key="1">
    <citation type="journal article" date="2017" name="Genome Biol.">
        <title>Comparative genomics reveals high biological diversity and specific adaptations in the industrially and medically important fungal genus Aspergillus.</title>
        <authorList>
            <person name="de Vries R.P."/>
            <person name="Riley R."/>
            <person name="Wiebenga A."/>
            <person name="Aguilar-Osorio G."/>
            <person name="Amillis S."/>
            <person name="Uchima C.A."/>
            <person name="Anderluh G."/>
            <person name="Asadollahi M."/>
            <person name="Askin M."/>
            <person name="Barry K."/>
            <person name="Battaglia E."/>
            <person name="Bayram O."/>
            <person name="Benocci T."/>
            <person name="Braus-Stromeyer S.A."/>
            <person name="Caldana C."/>
            <person name="Canovas D."/>
            <person name="Cerqueira G.C."/>
            <person name="Chen F."/>
            <person name="Chen W."/>
            <person name="Choi C."/>
            <person name="Clum A."/>
            <person name="Dos Santos R.A."/>
            <person name="Damasio A.R."/>
            <person name="Diallinas G."/>
            <person name="Emri T."/>
            <person name="Fekete E."/>
            <person name="Flipphi M."/>
            <person name="Freyberg S."/>
            <person name="Gallo A."/>
            <person name="Gournas C."/>
            <person name="Habgood R."/>
            <person name="Hainaut M."/>
            <person name="Harispe M.L."/>
            <person name="Henrissat B."/>
            <person name="Hilden K.S."/>
            <person name="Hope R."/>
            <person name="Hossain A."/>
            <person name="Karabika E."/>
            <person name="Karaffa L."/>
            <person name="Karanyi Z."/>
            <person name="Krasevec N."/>
            <person name="Kuo A."/>
            <person name="Kusch H."/>
            <person name="LaButti K."/>
            <person name="Lagendijk E.L."/>
            <person name="Lapidus A."/>
            <person name="Levasseur A."/>
            <person name="Lindquist E."/>
            <person name="Lipzen A."/>
            <person name="Logrieco A.F."/>
            <person name="MacCabe A."/>
            <person name="Maekelae M.R."/>
            <person name="Malavazi I."/>
            <person name="Melin P."/>
            <person name="Meyer V."/>
            <person name="Mielnichuk N."/>
            <person name="Miskei M."/>
            <person name="Molnar A.P."/>
            <person name="Mule G."/>
            <person name="Ngan C.Y."/>
            <person name="Orejas M."/>
            <person name="Orosz E."/>
            <person name="Ouedraogo J.P."/>
            <person name="Overkamp K.M."/>
            <person name="Park H.-S."/>
            <person name="Perrone G."/>
            <person name="Piumi F."/>
            <person name="Punt P.J."/>
            <person name="Ram A.F."/>
            <person name="Ramon A."/>
            <person name="Rauscher S."/>
            <person name="Record E."/>
            <person name="Riano-Pachon D.M."/>
            <person name="Robert V."/>
            <person name="Roehrig J."/>
            <person name="Ruller R."/>
            <person name="Salamov A."/>
            <person name="Salih N.S."/>
            <person name="Samson R.A."/>
            <person name="Sandor E."/>
            <person name="Sanguinetti M."/>
            <person name="Schuetze T."/>
            <person name="Sepcic K."/>
            <person name="Shelest E."/>
            <person name="Sherlock G."/>
            <person name="Sophianopoulou V."/>
            <person name="Squina F.M."/>
            <person name="Sun H."/>
            <person name="Susca A."/>
            <person name="Todd R.B."/>
            <person name="Tsang A."/>
            <person name="Unkles S.E."/>
            <person name="van de Wiele N."/>
            <person name="van Rossen-Uffink D."/>
            <person name="Oliveira J.V."/>
            <person name="Vesth T.C."/>
            <person name="Visser J."/>
            <person name="Yu J.-H."/>
            <person name="Zhou M."/>
            <person name="Andersen M.R."/>
            <person name="Archer D.B."/>
            <person name="Baker S.E."/>
            <person name="Benoit I."/>
            <person name="Brakhage A.A."/>
            <person name="Braus G.H."/>
            <person name="Fischer R."/>
            <person name="Frisvad J.C."/>
            <person name="Goldman G.H."/>
            <person name="Houbraken J."/>
            <person name="Oakley B."/>
            <person name="Pocsi I."/>
            <person name="Scazzocchio C."/>
            <person name="Seiboth B."/>
            <person name="vanKuyk P.A."/>
            <person name="Wortman J."/>
            <person name="Dyer P.S."/>
            <person name="Grigoriev I.V."/>
        </authorList>
    </citation>
    <scope>NUCLEOTIDE SEQUENCE [LARGE SCALE GENOMIC DNA]</scope>
    <source>
        <strain evidence="3">CBS 593.65</strain>
    </source>
</reference>
<gene>
    <name evidence="2" type="ORF">ASPSYDRAFT_72625</name>
</gene>
<accession>A0A1L9T2Z6</accession>
<protein>
    <recommendedName>
        <fullName evidence="4">Ricin B lectin domain-containing protein</fullName>
    </recommendedName>
</protein>
<dbReference type="EMBL" id="KV878596">
    <property type="protein sequence ID" value="OJJ53806.1"/>
    <property type="molecule type" value="Genomic_DNA"/>
</dbReference>
<proteinExistence type="predicted"/>
<name>A0A1L9T2Z6_9EURO</name>